<name>A0A6N9I708_9LACO</name>
<feature type="transmembrane region" description="Helical" evidence="1">
    <location>
        <begin position="107"/>
        <end position="127"/>
    </location>
</feature>
<feature type="transmembrane region" description="Helical" evidence="1">
    <location>
        <begin position="134"/>
        <end position="158"/>
    </location>
</feature>
<dbReference type="Pfam" id="PF05656">
    <property type="entry name" value="DUF805"/>
    <property type="match status" value="1"/>
</dbReference>
<gene>
    <name evidence="2" type="ORF">GB993_12220</name>
</gene>
<dbReference type="OrthoDB" id="2285053at2"/>
<keyword evidence="1" id="KW-0812">Transmembrane</keyword>
<dbReference type="InterPro" id="IPR008523">
    <property type="entry name" value="DUF805"/>
</dbReference>
<organism evidence="2 3">
    <name type="scientific">Furfurilactobacillus milii</name>
    <dbReference type="NCBI Taxonomy" id="2888272"/>
    <lineage>
        <taxon>Bacteria</taxon>
        <taxon>Bacillati</taxon>
        <taxon>Bacillota</taxon>
        <taxon>Bacilli</taxon>
        <taxon>Lactobacillales</taxon>
        <taxon>Lactobacillaceae</taxon>
        <taxon>Furfurilactobacillus</taxon>
    </lineage>
</organism>
<keyword evidence="1" id="KW-0472">Membrane</keyword>
<dbReference type="EMBL" id="WEZQ01000026">
    <property type="protein sequence ID" value="MYV18246.1"/>
    <property type="molecule type" value="Genomic_DNA"/>
</dbReference>
<dbReference type="PANTHER" id="PTHR34980">
    <property type="entry name" value="INNER MEMBRANE PROTEIN-RELATED-RELATED"/>
    <property type="match status" value="1"/>
</dbReference>
<dbReference type="GO" id="GO:0005886">
    <property type="term" value="C:plasma membrane"/>
    <property type="evidence" value="ECO:0007669"/>
    <property type="project" value="TreeGrafter"/>
</dbReference>
<reference evidence="2 3" key="1">
    <citation type="journal article" date="2019" name="Appl. Environ. Microbiol.">
        <title>Genetic determinants of hydroxycinnamic acid metabolism in heterofermentative lactobacilli.</title>
        <authorList>
            <person name="Gaur G."/>
            <person name="Oh J.H."/>
            <person name="Filannino P."/>
            <person name="Gobbetti M."/>
            <person name="van Pijkeren J.P."/>
            <person name="Ganzle M.G."/>
        </authorList>
    </citation>
    <scope>NUCLEOTIDE SEQUENCE [LARGE SCALE GENOMIC DNA]</scope>
    <source>
        <strain evidence="2 3">C5</strain>
    </source>
</reference>
<proteinExistence type="predicted"/>
<protein>
    <submittedName>
        <fullName evidence="2">DUF805 domain-containing protein</fullName>
    </submittedName>
</protein>
<sequence>MGLIQTFLSFWRNYTNFRGRANRLEFWGWQFWQTIFILIFLIPTTYSIRDFLTSIDAGKSGLSFGLLVTAATSALPLLILLIGYTIIALLPSLTLFVRRLHDANRSAGWLGLNVTVDLLLLIIYVLTRQLNTDAALIFASTTATIFVLFSIGFIYLLLLPSVIDHNRFFPADTAPSTTTLSL</sequence>
<evidence type="ECO:0000313" key="3">
    <source>
        <dbReference type="Proteomes" id="UP000449209"/>
    </source>
</evidence>
<keyword evidence="1" id="KW-1133">Transmembrane helix</keyword>
<dbReference type="Proteomes" id="UP000449209">
    <property type="component" value="Unassembled WGS sequence"/>
</dbReference>
<evidence type="ECO:0000256" key="1">
    <source>
        <dbReference type="SAM" id="Phobius"/>
    </source>
</evidence>
<dbReference type="PANTHER" id="PTHR34980:SF2">
    <property type="entry name" value="INNER MEMBRANE PROTEIN YHAH-RELATED"/>
    <property type="match status" value="1"/>
</dbReference>
<dbReference type="AlphaFoldDB" id="A0A6N9I708"/>
<comment type="caution">
    <text evidence="2">The sequence shown here is derived from an EMBL/GenBank/DDBJ whole genome shotgun (WGS) entry which is preliminary data.</text>
</comment>
<dbReference type="RefSeq" id="WP_161004495.1">
    <property type="nucleotide sequence ID" value="NZ_WEZQ01000026.1"/>
</dbReference>
<evidence type="ECO:0000313" key="2">
    <source>
        <dbReference type="EMBL" id="MYV18246.1"/>
    </source>
</evidence>
<feature type="transmembrane region" description="Helical" evidence="1">
    <location>
        <begin position="64"/>
        <end position="87"/>
    </location>
</feature>
<feature type="transmembrane region" description="Helical" evidence="1">
    <location>
        <begin position="31"/>
        <end position="52"/>
    </location>
</feature>
<accession>A0A6N9I708</accession>